<organism evidence="2">
    <name type="scientific">Caenorhabditis brenneri</name>
    <name type="common">Nematode worm</name>
    <dbReference type="NCBI Taxonomy" id="135651"/>
    <lineage>
        <taxon>Eukaryota</taxon>
        <taxon>Metazoa</taxon>
        <taxon>Ecdysozoa</taxon>
        <taxon>Nematoda</taxon>
        <taxon>Chromadorea</taxon>
        <taxon>Rhabditida</taxon>
        <taxon>Rhabditina</taxon>
        <taxon>Rhabditomorpha</taxon>
        <taxon>Rhabditoidea</taxon>
        <taxon>Rhabditidae</taxon>
        <taxon>Peloderinae</taxon>
        <taxon>Caenorhabditis</taxon>
    </lineage>
</organism>
<dbReference type="OMA" id="ICEEEWI"/>
<protein>
    <submittedName>
        <fullName evidence="1">Uncharacterized protein</fullName>
    </submittedName>
</protein>
<evidence type="ECO:0000313" key="2">
    <source>
        <dbReference type="Proteomes" id="UP000008068"/>
    </source>
</evidence>
<dbReference type="InParanoid" id="G0P8F8"/>
<keyword evidence="2" id="KW-1185">Reference proteome</keyword>
<dbReference type="OrthoDB" id="5904394at2759"/>
<dbReference type="Pfam" id="PF06542">
    <property type="entry name" value="PHA-1"/>
    <property type="match status" value="1"/>
</dbReference>
<sequence>MELCEQVFSNPIILETILKHVLTDIVEDLKFRTINKKFNYAFLVVLRNKYRSMDIQFREERFTTFYINGGKICSTKTFKFFKFLNKVAKLKVQNVSVTNLNKSYNENEIEKKLHNAIHSKLINGNRENIQEFIGVEQTCLGCARCLEVAKTAEVYGPVTYSSLIKLQKPEKPRKLIITTETLNSMASTYGLESRSKEDCHRSISSHIKLDLLSGDTLILWLSECQEKRDEMGNMAYPFPLEVLEAFIRNWNMKCLQILPVFTHKSKMYDDRWINTDYFTAVRFNDDSDKEHVIKVDHVELDLSNSYYCRRDFLFSHVKSIPHKGYPNIMGSIVQMFSPNTVSIKNFTEVPGHLSNVYGTFNNIMKMVGRSAKLRNQPTLNLNFEYLIQITDVAGFTARTAGKLIYFNVPEVFFKSNAPHMSYRRSSGFLRPHPEKVKDMKFVSKKFTIEENGLVFNLSVFLNEHALHQNTSNNNVKEFLRFFI</sequence>
<dbReference type="EMBL" id="GL380133">
    <property type="protein sequence ID" value="EGT47726.1"/>
    <property type="molecule type" value="Genomic_DNA"/>
</dbReference>
<name>G0P8F8_CAEBE</name>
<gene>
    <name evidence="1" type="ORF">CAEBREN_22948</name>
</gene>
<reference evidence="2" key="1">
    <citation type="submission" date="2011-07" db="EMBL/GenBank/DDBJ databases">
        <authorList>
            <consortium name="Caenorhabditis brenneri Sequencing and Analysis Consortium"/>
            <person name="Wilson R.K."/>
        </authorList>
    </citation>
    <scope>NUCLEOTIDE SEQUENCE [LARGE SCALE GENOMIC DNA]</scope>
    <source>
        <strain evidence="2">PB2801</strain>
    </source>
</reference>
<evidence type="ECO:0000313" key="1">
    <source>
        <dbReference type="EMBL" id="EGT47726.1"/>
    </source>
</evidence>
<dbReference type="eggNOG" id="ENOG502TJM2">
    <property type="taxonomic scope" value="Eukaryota"/>
</dbReference>
<accession>G0P8F8</accession>
<dbReference type="AlphaFoldDB" id="G0P8F8"/>
<dbReference type="HOGENOM" id="CLU_039877_0_0_1"/>
<dbReference type="Proteomes" id="UP000008068">
    <property type="component" value="Unassembled WGS sequence"/>
</dbReference>
<proteinExistence type="predicted"/>
<dbReference type="InterPro" id="IPR009497">
    <property type="entry name" value="Regulator_protein_PHA-1"/>
</dbReference>